<comment type="subcellular location">
    <subcellularLocation>
        <location evidence="1">Membrane</location>
        <topology evidence="1">Multi-pass membrane protein</topology>
    </subcellularLocation>
</comment>
<dbReference type="NCBIfam" id="TIGR03718">
    <property type="entry name" value="R_switched_Alx"/>
    <property type="match status" value="1"/>
</dbReference>
<feature type="transmembrane region" description="Helical" evidence="6">
    <location>
        <begin position="38"/>
        <end position="59"/>
    </location>
</feature>
<proteinExistence type="inferred from homology"/>
<feature type="transmembrane region" description="Helical" evidence="6">
    <location>
        <begin position="103"/>
        <end position="125"/>
    </location>
</feature>
<evidence type="ECO:0000256" key="3">
    <source>
        <dbReference type="ARBA" id="ARBA00022692"/>
    </source>
</evidence>
<evidence type="ECO:0000256" key="6">
    <source>
        <dbReference type="SAM" id="Phobius"/>
    </source>
</evidence>
<reference evidence="7 8" key="1">
    <citation type="journal article" date="2016" name="Nat. Commun.">
        <title>Thousands of microbial genomes shed light on interconnected biogeochemical processes in an aquifer system.</title>
        <authorList>
            <person name="Anantharaman K."/>
            <person name="Brown C.T."/>
            <person name="Hug L.A."/>
            <person name="Sharon I."/>
            <person name="Castelle C.J."/>
            <person name="Probst A.J."/>
            <person name="Thomas B.C."/>
            <person name="Singh A."/>
            <person name="Wilkins M.J."/>
            <person name="Karaoz U."/>
            <person name="Brodie E.L."/>
            <person name="Williams K.H."/>
            <person name="Hubbard S.S."/>
            <person name="Banfield J.F."/>
        </authorList>
    </citation>
    <scope>NUCLEOTIDE SEQUENCE [LARGE SCALE GENOMIC DNA]</scope>
</reference>
<evidence type="ECO:0000256" key="4">
    <source>
        <dbReference type="ARBA" id="ARBA00022989"/>
    </source>
</evidence>
<sequence>MSGTVWLWVAFNLFVISMLALDLGIFHRRVHVITVKESLAWSAFWIVLALLFTVGLYIWMGHQKALEFLTGYLIEKSLSMDNLFVFLLLFSYFGIDPRFQHKVLFWGILGALVMRIVFILLGIALIQKFHWVTYLLGAFLVVSGIKMGLQKEKEVHPERNPILRILKRFIPLSLNDEGGRFFVRKEGKVLATPLFIVLVAVESTDVVFAADSIPAILAITRDTFIVYTSNVFAILGLRALYFALAGIMPLFHLLNYGLSIILIFVGIKMLVVDFYEMSTWIALSVVMGILVASVLASRIVPPPKEIAIQTDDPQEDEPSS</sequence>
<comment type="similarity">
    <text evidence="2">Belongs to the TerC family.</text>
</comment>
<feature type="transmembrane region" description="Helical" evidence="6">
    <location>
        <begin position="6"/>
        <end position="26"/>
    </location>
</feature>
<keyword evidence="5 6" id="KW-0472">Membrane</keyword>
<feature type="transmembrane region" description="Helical" evidence="6">
    <location>
        <begin position="277"/>
        <end position="296"/>
    </location>
</feature>
<organism evidence="7 8">
    <name type="scientific">Candidatus Glassbacteria bacterium RBG_16_58_8</name>
    <dbReference type="NCBI Taxonomy" id="1817866"/>
    <lineage>
        <taxon>Bacteria</taxon>
        <taxon>Candidatus Glassiibacteriota</taxon>
    </lineage>
</organism>
<dbReference type="AlphaFoldDB" id="A0A1F5YD13"/>
<keyword evidence="4 6" id="KW-1133">Transmembrane helix</keyword>
<comment type="caution">
    <text evidence="7">The sequence shown here is derived from an EMBL/GenBank/DDBJ whole genome shotgun (WGS) entry which is preliminary data.</text>
</comment>
<dbReference type="InterPro" id="IPR005496">
    <property type="entry name" value="Integral_membrane_TerC"/>
</dbReference>
<dbReference type="GO" id="GO:0016020">
    <property type="term" value="C:membrane"/>
    <property type="evidence" value="ECO:0007669"/>
    <property type="project" value="UniProtKB-SubCell"/>
</dbReference>
<keyword evidence="3 6" id="KW-0812">Transmembrane</keyword>
<dbReference type="InterPro" id="IPR022369">
    <property type="entry name" value="Integral_membrane_TerC_rswitch"/>
</dbReference>
<feature type="transmembrane region" description="Helical" evidence="6">
    <location>
        <begin position="253"/>
        <end position="271"/>
    </location>
</feature>
<name>A0A1F5YD13_9BACT</name>
<evidence type="ECO:0000256" key="2">
    <source>
        <dbReference type="ARBA" id="ARBA00007511"/>
    </source>
</evidence>
<dbReference type="EMBL" id="MFIW01000045">
    <property type="protein sequence ID" value="OGF97856.1"/>
    <property type="molecule type" value="Genomic_DNA"/>
</dbReference>
<dbReference type="Proteomes" id="UP000179034">
    <property type="component" value="Unassembled WGS sequence"/>
</dbReference>
<evidence type="ECO:0000256" key="1">
    <source>
        <dbReference type="ARBA" id="ARBA00004141"/>
    </source>
</evidence>
<protein>
    <submittedName>
        <fullName evidence="7">Tellurium resistance protein TerC</fullName>
    </submittedName>
</protein>
<feature type="transmembrane region" description="Helical" evidence="6">
    <location>
        <begin position="79"/>
        <end position="96"/>
    </location>
</feature>
<evidence type="ECO:0000313" key="7">
    <source>
        <dbReference type="EMBL" id="OGF97856.1"/>
    </source>
</evidence>
<feature type="transmembrane region" description="Helical" evidence="6">
    <location>
        <begin position="224"/>
        <end position="241"/>
    </location>
</feature>
<evidence type="ECO:0000313" key="8">
    <source>
        <dbReference type="Proteomes" id="UP000179034"/>
    </source>
</evidence>
<feature type="transmembrane region" description="Helical" evidence="6">
    <location>
        <begin position="131"/>
        <end position="149"/>
    </location>
</feature>
<gene>
    <name evidence="7" type="ORF">A2Z06_04065</name>
</gene>
<dbReference type="PANTHER" id="PTHR30238">
    <property type="entry name" value="MEMBRANE BOUND PREDICTED REDOX MODULATOR"/>
    <property type="match status" value="1"/>
</dbReference>
<accession>A0A1F5YD13</accession>
<evidence type="ECO:0000256" key="5">
    <source>
        <dbReference type="ARBA" id="ARBA00023136"/>
    </source>
</evidence>
<dbReference type="PANTHER" id="PTHR30238:SF0">
    <property type="entry name" value="THYLAKOID MEMBRANE PROTEIN TERC, CHLOROPLASTIC"/>
    <property type="match status" value="1"/>
</dbReference>
<dbReference type="Pfam" id="PF03741">
    <property type="entry name" value="TerC"/>
    <property type="match status" value="1"/>
</dbReference>